<proteinExistence type="predicted"/>
<name>A0A835IJS1_9MAGN</name>
<keyword evidence="2" id="KW-1185">Reference proteome</keyword>
<dbReference type="Proteomes" id="UP000631114">
    <property type="component" value="Unassembled WGS sequence"/>
</dbReference>
<gene>
    <name evidence="1" type="ORF">IFM89_033003</name>
</gene>
<protein>
    <submittedName>
        <fullName evidence="1">Uncharacterized protein</fullName>
    </submittedName>
</protein>
<accession>A0A835IJS1</accession>
<evidence type="ECO:0000313" key="2">
    <source>
        <dbReference type="Proteomes" id="UP000631114"/>
    </source>
</evidence>
<dbReference type="AlphaFoldDB" id="A0A835IJS1"/>
<organism evidence="1 2">
    <name type="scientific">Coptis chinensis</name>
    <dbReference type="NCBI Taxonomy" id="261450"/>
    <lineage>
        <taxon>Eukaryota</taxon>
        <taxon>Viridiplantae</taxon>
        <taxon>Streptophyta</taxon>
        <taxon>Embryophyta</taxon>
        <taxon>Tracheophyta</taxon>
        <taxon>Spermatophyta</taxon>
        <taxon>Magnoliopsida</taxon>
        <taxon>Ranunculales</taxon>
        <taxon>Ranunculaceae</taxon>
        <taxon>Coptidoideae</taxon>
        <taxon>Coptis</taxon>
    </lineage>
</organism>
<sequence>MKERGVVKVPGCGSIEVDNVLIGYVPDTSLVFHVDMEEAKKEETLSLRYHSEKLAIALPQEQPSVS</sequence>
<evidence type="ECO:0000313" key="1">
    <source>
        <dbReference type="EMBL" id="KAF9616933.1"/>
    </source>
</evidence>
<reference evidence="1 2" key="1">
    <citation type="submission" date="2020-10" db="EMBL/GenBank/DDBJ databases">
        <title>The Coptis chinensis genome and diversification of protoberbering-type alkaloids.</title>
        <authorList>
            <person name="Wang B."/>
            <person name="Shu S."/>
            <person name="Song C."/>
            <person name="Liu Y."/>
        </authorList>
    </citation>
    <scope>NUCLEOTIDE SEQUENCE [LARGE SCALE GENOMIC DNA]</scope>
    <source>
        <strain evidence="1">HL-2020</strain>
        <tissue evidence="1">Leaf</tissue>
    </source>
</reference>
<dbReference type="EMBL" id="JADFTS010000003">
    <property type="protein sequence ID" value="KAF9616933.1"/>
    <property type="molecule type" value="Genomic_DNA"/>
</dbReference>
<comment type="caution">
    <text evidence="1">The sequence shown here is derived from an EMBL/GenBank/DDBJ whole genome shotgun (WGS) entry which is preliminary data.</text>
</comment>